<dbReference type="InterPro" id="IPR033455">
    <property type="entry name" value="AbiEi_3_N"/>
</dbReference>
<name>A0ABU8PX61_9GAMM</name>
<dbReference type="Pfam" id="PF11459">
    <property type="entry name" value="AbiEi_3"/>
    <property type="match status" value="1"/>
</dbReference>
<accession>A0ABU8PX61</accession>
<evidence type="ECO:0000259" key="1">
    <source>
        <dbReference type="Pfam" id="PF17194"/>
    </source>
</evidence>
<evidence type="ECO:0000313" key="2">
    <source>
        <dbReference type="EMBL" id="MEJ5047323.1"/>
    </source>
</evidence>
<comment type="caution">
    <text evidence="2">The sequence shown here is derived from an EMBL/GenBank/DDBJ whole genome shotgun (WGS) entry which is preliminary data.</text>
</comment>
<organism evidence="2 3">
    <name type="scientific">Pantoea nemavictus</name>
    <dbReference type="NCBI Taxonomy" id="2726955"/>
    <lineage>
        <taxon>Bacteria</taxon>
        <taxon>Pseudomonadati</taxon>
        <taxon>Pseudomonadota</taxon>
        <taxon>Gammaproteobacteria</taxon>
        <taxon>Enterobacterales</taxon>
        <taxon>Erwiniaceae</taxon>
        <taxon>Pantoea</taxon>
    </lineage>
</organism>
<dbReference type="InterPro" id="IPR021561">
    <property type="entry name" value="AbiEi_3"/>
</dbReference>
<dbReference type="Pfam" id="PF17194">
    <property type="entry name" value="AbiEi_3_N"/>
    <property type="match status" value="1"/>
</dbReference>
<keyword evidence="3" id="KW-1185">Reference proteome</keyword>
<reference evidence="2 3" key="1">
    <citation type="submission" date="2023-12" db="EMBL/GenBank/DDBJ databases">
        <title>Gut-associated functions are favored during microbiome assembly across C. elegans life.</title>
        <authorList>
            <person name="Zimmermann J."/>
        </authorList>
    </citation>
    <scope>NUCLEOTIDE SEQUENCE [LARGE SCALE GENOMIC DNA]</scope>
    <source>
        <strain evidence="2 3">BIGb0393</strain>
    </source>
</reference>
<proteinExistence type="predicted"/>
<dbReference type="EMBL" id="JBBGZW010000001">
    <property type="protein sequence ID" value="MEJ5047323.1"/>
    <property type="molecule type" value="Genomic_DNA"/>
</dbReference>
<gene>
    <name evidence="2" type="ORF">WH298_19255</name>
</gene>
<dbReference type="RefSeq" id="WP_180823612.1">
    <property type="nucleotide sequence ID" value="NZ_JACAWY010000001.1"/>
</dbReference>
<feature type="domain" description="Transcriptional regulator AbiEi antitoxin N-terminal" evidence="1">
    <location>
        <begin position="7"/>
        <end position="96"/>
    </location>
</feature>
<evidence type="ECO:0000313" key="3">
    <source>
        <dbReference type="Proteomes" id="UP001362100"/>
    </source>
</evidence>
<sequence>MTTLKPSKLNHLLSTIPAGVVLTSAWLIEQGYSLELQKQYRKSQWFQSIGTGAVIRKGDRVDYLGGLYALQSQLGMAIHPAAKTALALQGKSHYLGLNENRVMLFGPPGEKLPKWYESYDWSMQIDCKSSGFLPPNLGLIEMEHKSFKVRVSSPARAIMECLYLAPDHQPLMEVFELMEGLNNLRPLTVQKLLESCTSIKVKRLFLYMAEKAGHDWFSFLKTENINLGSGKRVIVPGGSLSNKYQITIPKELESGQ</sequence>
<dbReference type="Proteomes" id="UP001362100">
    <property type="component" value="Unassembled WGS sequence"/>
</dbReference>
<protein>
    <submittedName>
        <fullName evidence="2">Type IV toxin-antitoxin system AbiEi family antitoxin</fullName>
    </submittedName>
</protein>